<dbReference type="EMBL" id="JAODUO010001264">
    <property type="protein sequence ID" value="KAK2167731.1"/>
    <property type="molecule type" value="Genomic_DNA"/>
</dbReference>
<evidence type="ECO:0000256" key="1">
    <source>
        <dbReference type="ARBA" id="ARBA00022771"/>
    </source>
</evidence>
<evidence type="ECO:0000256" key="4">
    <source>
        <dbReference type="SAM" id="Coils"/>
    </source>
</evidence>
<name>A0AAD9KAD5_RIDPI</name>
<dbReference type="InterPro" id="IPR013083">
    <property type="entry name" value="Znf_RING/FYVE/PHD"/>
</dbReference>
<comment type="caution">
    <text evidence="7">The sequence shown here is derived from an EMBL/GenBank/DDBJ whole genome shotgun (WGS) entry which is preliminary data.</text>
</comment>
<keyword evidence="1 3" id="KW-0863">Zinc-finger</keyword>
<dbReference type="AlphaFoldDB" id="A0AAD9KAD5"/>
<keyword evidence="1 3" id="KW-0479">Metal-binding</keyword>
<reference evidence="7" key="1">
    <citation type="journal article" date="2023" name="Mol. Biol. Evol.">
        <title>Third-Generation Sequencing Reveals the Adaptive Role of the Epigenome in Three Deep-Sea Polychaetes.</title>
        <authorList>
            <person name="Perez M."/>
            <person name="Aroh O."/>
            <person name="Sun Y."/>
            <person name="Lan Y."/>
            <person name="Juniper S.K."/>
            <person name="Young C.R."/>
            <person name="Angers B."/>
            <person name="Qian P.Y."/>
        </authorList>
    </citation>
    <scope>NUCLEOTIDE SEQUENCE</scope>
    <source>
        <strain evidence="7">R07B-5</strain>
    </source>
</reference>
<feature type="region of interest" description="Disordered" evidence="5">
    <location>
        <begin position="184"/>
        <end position="244"/>
    </location>
</feature>
<organism evidence="7 8">
    <name type="scientific">Ridgeia piscesae</name>
    <name type="common">Tubeworm</name>
    <dbReference type="NCBI Taxonomy" id="27915"/>
    <lineage>
        <taxon>Eukaryota</taxon>
        <taxon>Metazoa</taxon>
        <taxon>Spiralia</taxon>
        <taxon>Lophotrochozoa</taxon>
        <taxon>Annelida</taxon>
        <taxon>Polychaeta</taxon>
        <taxon>Sedentaria</taxon>
        <taxon>Canalipalpata</taxon>
        <taxon>Sabellida</taxon>
        <taxon>Siboglinidae</taxon>
        <taxon>Ridgeia</taxon>
    </lineage>
</organism>
<dbReference type="GO" id="GO:0008270">
    <property type="term" value="F:zinc ion binding"/>
    <property type="evidence" value="ECO:0007669"/>
    <property type="project" value="UniProtKB-KW"/>
</dbReference>
<evidence type="ECO:0000256" key="2">
    <source>
        <dbReference type="ARBA" id="ARBA00022833"/>
    </source>
</evidence>
<keyword evidence="4" id="KW-0175">Coiled coil</keyword>
<sequence>MKDEPRRASLDHSMTSVSWMLSLYVVRSAVDPRLSDERGLIWERSLVKPSPMMGDGREARQENHVPTQTDPLVVPSFIIGPCPHHVTTEEHFRRKQHHMSGLIPVSGPESHDRVQSDSELLIRKSHIDPRRPGVIHLSHDQFSAIADQLVSKMKHELCVDRGAPCRGDSPTSSIWEKVSESPVSDFCSAPEDASDNESDGPVSTSRALSPTRGSPSCRPPSCGSPSRGSPSRGSPSRGSPSRTCVSPMCDRVPGMLSHYCVICASHMVPPACAPMLLGPCGHTICRMCTRSRDDCPVCHCTVTSTTFNILLQQIVIDYRNKQAVGGAVPPDVNRAKMTATQSGVTIAKEAARRHESTDSFAEGRVRTSPRDQQRRHVTTTSRRETLEAEAGTIRALIKQLEHEREVYVTELHALSEQEASLQEKIDNLAVRMKATRTEREALRLRRHALEEEHVTGKMRLDIIRETLAELRTEEKQARVDLPGGTSLAR</sequence>
<protein>
    <recommendedName>
        <fullName evidence="6">RING-type domain-containing protein</fullName>
    </recommendedName>
</protein>
<keyword evidence="8" id="KW-1185">Reference proteome</keyword>
<feature type="region of interest" description="Disordered" evidence="5">
    <location>
        <begin position="349"/>
        <end position="383"/>
    </location>
</feature>
<evidence type="ECO:0000256" key="5">
    <source>
        <dbReference type="SAM" id="MobiDB-lite"/>
    </source>
</evidence>
<feature type="compositionally biased region" description="Basic and acidic residues" evidence="5">
    <location>
        <begin position="349"/>
        <end position="374"/>
    </location>
</feature>
<dbReference type="InterPro" id="IPR001841">
    <property type="entry name" value="Znf_RING"/>
</dbReference>
<feature type="coiled-coil region" evidence="4">
    <location>
        <begin position="383"/>
        <end position="480"/>
    </location>
</feature>
<dbReference type="PROSITE" id="PS50089">
    <property type="entry name" value="ZF_RING_2"/>
    <property type="match status" value="1"/>
</dbReference>
<dbReference type="Proteomes" id="UP001209878">
    <property type="component" value="Unassembled WGS sequence"/>
</dbReference>
<feature type="compositionally biased region" description="Low complexity" evidence="5">
    <location>
        <begin position="209"/>
        <end position="243"/>
    </location>
</feature>
<accession>A0AAD9KAD5</accession>
<evidence type="ECO:0000313" key="7">
    <source>
        <dbReference type="EMBL" id="KAK2167731.1"/>
    </source>
</evidence>
<dbReference type="Gene3D" id="3.30.40.10">
    <property type="entry name" value="Zinc/RING finger domain, C3HC4 (zinc finger)"/>
    <property type="match status" value="1"/>
</dbReference>
<keyword evidence="2" id="KW-0862">Zinc</keyword>
<gene>
    <name evidence="7" type="ORF">NP493_1265g00062</name>
</gene>
<evidence type="ECO:0000256" key="3">
    <source>
        <dbReference type="PROSITE-ProRule" id="PRU00175"/>
    </source>
</evidence>
<feature type="domain" description="RING-type" evidence="6">
    <location>
        <begin position="260"/>
        <end position="299"/>
    </location>
</feature>
<proteinExistence type="predicted"/>
<evidence type="ECO:0000313" key="8">
    <source>
        <dbReference type="Proteomes" id="UP001209878"/>
    </source>
</evidence>
<evidence type="ECO:0000259" key="6">
    <source>
        <dbReference type="PROSITE" id="PS50089"/>
    </source>
</evidence>